<reference evidence="2" key="1">
    <citation type="submission" date="2017-01" db="EMBL/GenBank/DDBJ databases">
        <authorList>
            <person name="Varghese N."/>
            <person name="Submissions S."/>
        </authorList>
    </citation>
    <scope>NUCLEOTIDE SEQUENCE [LARGE SCALE GENOMIC DNA]</scope>
    <source>
        <strain evidence="2">type strain: HArc-</strain>
    </source>
</reference>
<dbReference type="AlphaFoldDB" id="A0A1N7GPL9"/>
<sequence length="138" mass="15350">MREGSFVPASQLYDVRSQTPIAHPAHQATDEDVRRALEAREIRTDGGLRDVLIYVPDFESVRHKLASNLEDDEIAYWSVHGTPRQTGAGATVLFSDGNRVVATGDVVGTSENRLWIDSLERDNRANPAEPVTRGFKYV</sequence>
<dbReference type="STRING" id="308853.SAMN05421752_11422"/>
<dbReference type="EMBL" id="FTNR01000014">
    <property type="protein sequence ID" value="SIS14523.1"/>
    <property type="molecule type" value="Genomic_DNA"/>
</dbReference>
<evidence type="ECO:0000313" key="1">
    <source>
        <dbReference type="EMBL" id="SIS14523.1"/>
    </source>
</evidence>
<proteinExistence type="predicted"/>
<keyword evidence="2" id="KW-1185">Reference proteome</keyword>
<organism evidence="1 2">
    <name type="scientific">Natronorubrum thiooxidans</name>
    <dbReference type="NCBI Taxonomy" id="308853"/>
    <lineage>
        <taxon>Archaea</taxon>
        <taxon>Methanobacteriati</taxon>
        <taxon>Methanobacteriota</taxon>
        <taxon>Stenosarchaea group</taxon>
        <taxon>Halobacteria</taxon>
        <taxon>Halobacteriales</taxon>
        <taxon>Natrialbaceae</taxon>
        <taxon>Natronorubrum</taxon>
    </lineage>
</organism>
<gene>
    <name evidence="1" type="ORF">SAMN05421752_11422</name>
</gene>
<evidence type="ECO:0000313" key="2">
    <source>
        <dbReference type="Proteomes" id="UP000185936"/>
    </source>
</evidence>
<dbReference type="Proteomes" id="UP000185936">
    <property type="component" value="Unassembled WGS sequence"/>
</dbReference>
<accession>A0A1N7GPL9</accession>
<protein>
    <submittedName>
        <fullName evidence="1">Uncharacterized protein</fullName>
    </submittedName>
</protein>
<name>A0A1N7GPL9_9EURY</name>